<dbReference type="OrthoDB" id="4977132at2"/>
<feature type="region of interest" description="Disordered" evidence="1">
    <location>
        <begin position="22"/>
        <end position="41"/>
    </location>
</feature>
<organism evidence="4 5">
    <name type="scientific">Naasia lichenicola</name>
    <dbReference type="NCBI Taxonomy" id="2565933"/>
    <lineage>
        <taxon>Bacteria</taxon>
        <taxon>Bacillati</taxon>
        <taxon>Actinomycetota</taxon>
        <taxon>Actinomycetes</taxon>
        <taxon>Micrococcales</taxon>
        <taxon>Microbacteriaceae</taxon>
        <taxon>Naasia</taxon>
    </lineage>
</organism>
<evidence type="ECO:0000313" key="4">
    <source>
        <dbReference type="EMBL" id="THG31972.1"/>
    </source>
</evidence>
<dbReference type="EMBL" id="SSSM01000003">
    <property type="protein sequence ID" value="THG31972.1"/>
    <property type="molecule type" value="Genomic_DNA"/>
</dbReference>
<dbReference type="EMBL" id="SSSM01000004">
    <property type="protein sequence ID" value="THG30735.1"/>
    <property type="molecule type" value="Genomic_DNA"/>
</dbReference>
<evidence type="ECO:0008006" key="6">
    <source>
        <dbReference type="Google" id="ProtNLM"/>
    </source>
</evidence>
<accession>A0A4S4FQ64</accession>
<feature type="signal peptide" evidence="2">
    <location>
        <begin position="1"/>
        <end position="21"/>
    </location>
</feature>
<protein>
    <recommendedName>
        <fullName evidence="6">DUF3558 domain-containing protein</fullName>
    </recommendedName>
</protein>
<evidence type="ECO:0000313" key="5">
    <source>
        <dbReference type="Proteomes" id="UP000309133"/>
    </source>
</evidence>
<feature type="chain" id="PRO_5038239298" description="DUF3558 domain-containing protein" evidence="2">
    <location>
        <begin position="22"/>
        <end position="348"/>
    </location>
</feature>
<keyword evidence="2" id="KW-0732">Signal</keyword>
<dbReference type="RefSeq" id="WP_158437788.1">
    <property type="nucleotide sequence ID" value="NZ_SSSM01000003.1"/>
</dbReference>
<keyword evidence="5" id="KW-1185">Reference proteome</keyword>
<evidence type="ECO:0000256" key="2">
    <source>
        <dbReference type="SAM" id="SignalP"/>
    </source>
</evidence>
<feature type="compositionally biased region" description="Low complexity" evidence="1">
    <location>
        <begin position="22"/>
        <end position="32"/>
    </location>
</feature>
<sequence>MAVGAAMVALMLAGCSAAAPAPSPTATASMTPTPTPTPSEEPMIDPDPTAIDAIDCEALAASARVSIFGDLAFSGDPSSTAVFDVLSAAAIQAGWADCSWTDGAEDGGQLIIDVLLGGGAAAPANWDEGNATTADSTYDCYDVSVGDTCVGDFVVGVDWVHIEFAIDSDSVDDPSVALLQLAQQSGAYLTTLARVPWVQASTWVLPQSCDGLDPDGSVADAIDAAGVEPSATDQPGGATPSYYYATASQHPLRCSWDDGDPGLSVEMLPGAGWTEPLIVAQPGYTSRSLPMSRGSVLLRTTAEGYTFADVFTSDGWLALHDDHGTLSDEQLAAAADAVLTVISPVVAE</sequence>
<proteinExistence type="predicted"/>
<dbReference type="Proteomes" id="UP000309133">
    <property type="component" value="Unassembled WGS sequence"/>
</dbReference>
<dbReference type="AlphaFoldDB" id="A0A4S4FQ64"/>
<comment type="caution">
    <text evidence="4">The sequence shown here is derived from an EMBL/GenBank/DDBJ whole genome shotgun (WGS) entry which is preliminary data.</text>
</comment>
<reference evidence="4 5" key="1">
    <citation type="submission" date="2019-04" db="EMBL/GenBank/DDBJ databases">
        <authorList>
            <person name="Jiang L."/>
        </authorList>
    </citation>
    <scope>NUCLEOTIDE SEQUENCE [LARGE SCALE GENOMIC DNA]</scope>
    <source>
        <strain evidence="4 5">YIM 131853</strain>
    </source>
</reference>
<gene>
    <name evidence="4" type="ORF">E6C64_07985</name>
    <name evidence="3" type="ORF">E6C64_08840</name>
</gene>
<name>A0A4S4FQ64_9MICO</name>
<evidence type="ECO:0000256" key="1">
    <source>
        <dbReference type="SAM" id="MobiDB-lite"/>
    </source>
</evidence>
<evidence type="ECO:0000313" key="3">
    <source>
        <dbReference type="EMBL" id="THG30735.1"/>
    </source>
</evidence>